<comment type="caution">
    <text evidence="1">The sequence shown here is derived from an EMBL/GenBank/DDBJ whole genome shotgun (WGS) entry which is preliminary data.</text>
</comment>
<dbReference type="GeneID" id="59381115"/>
<evidence type="ECO:0008006" key="3">
    <source>
        <dbReference type="Google" id="ProtNLM"/>
    </source>
</evidence>
<dbReference type="VEuPathDB" id="FungiDB:PC9H_011297"/>
<sequence length="203" mass="22164">MSTFATSWLGFVTTDEYRANPQSMNDELQPLGKDAGCMRVYHGVQHEDPEFGYLIPVWPSSESRQTFRESQRNTEVQTVILATKVGTIGEAMGVDFKSNPAPVFEAGIVEVLMVELKDGKTAADIAPYLDEMTSMRGHGVVDGTWGTSDKSDGQIVVVIGWKSIEATFVAAGATESLKTIMGSILEIATLKANHVQLHHFVLE</sequence>
<dbReference type="EMBL" id="JACETU010000009">
    <property type="protein sequence ID" value="KAF7420779.1"/>
    <property type="molecule type" value="Genomic_DNA"/>
</dbReference>
<accession>A0A8H7DP56</accession>
<organism evidence="1 2">
    <name type="scientific">Pleurotus ostreatus</name>
    <name type="common">Oyster mushroom</name>
    <name type="synonym">White-rot fungus</name>
    <dbReference type="NCBI Taxonomy" id="5322"/>
    <lineage>
        <taxon>Eukaryota</taxon>
        <taxon>Fungi</taxon>
        <taxon>Dikarya</taxon>
        <taxon>Basidiomycota</taxon>
        <taxon>Agaricomycotina</taxon>
        <taxon>Agaricomycetes</taxon>
        <taxon>Agaricomycetidae</taxon>
        <taxon>Agaricales</taxon>
        <taxon>Pleurotineae</taxon>
        <taxon>Pleurotaceae</taxon>
        <taxon>Pleurotus</taxon>
    </lineage>
</organism>
<dbReference type="RefSeq" id="XP_036626637.1">
    <property type="nucleotide sequence ID" value="XM_036780782.1"/>
</dbReference>
<evidence type="ECO:0000313" key="2">
    <source>
        <dbReference type="Proteomes" id="UP000623687"/>
    </source>
</evidence>
<dbReference type="Proteomes" id="UP000623687">
    <property type="component" value="Unassembled WGS sequence"/>
</dbReference>
<name>A0A8H7DP56_PLEOS</name>
<dbReference type="OrthoDB" id="3830579at2759"/>
<keyword evidence="2" id="KW-1185">Reference proteome</keyword>
<evidence type="ECO:0000313" key="1">
    <source>
        <dbReference type="EMBL" id="KAF7420779.1"/>
    </source>
</evidence>
<dbReference type="AlphaFoldDB" id="A0A8H7DP56"/>
<protein>
    <recommendedName>
        <fullName evidence="3">ABM domain-containing protein</fullName>
    </recommendedName>
</protein>
<gene>
    <name evidence="1" type="ORF">PC9H_011297</name>
</gene>
<proteinExistence type="predicted"/>
<reference evidence="1" key="1">
    <citation type="submission" date="2019-07" db="EMBL/GenBank/DDBJ databases">
        <authorList>
            <person name="Palmer J.M."/>
        </authorList>
    </citation>
    <scope>NUCLEOTIDE SEQUENCE</scope>
    <source>
        <strain evidence="1">PC9</strain>
    </source>
</reference>